<dbReference type="Proteomes" id="UP001157017">
    <property type="component" value="Unassembled WGS sequence"/>
</dbReference>
<organism evidence="2 3">
    <name type="scientific">Angustibacter aerolatus</name>
    <dbReference type="NCBI Taxonomy" id="1162965"/>
    <lineage>
        <taxon>Bacteria</taxon>
        <taxon>Bacillati</taxon>
        <taxon>Actinomycetota</taxon>
        <taxon>Actinomycetes</taxon>
        <taxon>Kineosporiales</taxon>
        <taxon>Kineosporiaceae</taxon>
    </lineage>
</organism>
<proteinExistence type="predicted"/>
<comment type="caution">
    <text evidence="2">The sequence shown here is derived from an EMBL/GenBank/DDBJ whole genome shotgun (WGS) entry which is preliminary data.</text>
</comment>
<feature type="compositionally biased region" description="Low complexity" evidence="1">
    <location>
        <begin position="280"/>
        <end position="308"/>
    </location>
</feature>
<name>A0ABQ6JMJ6_9ACTN</name>
<feature type="compositionally biased region" description="Basic residues" evidence="1">
    <location>
        <begin position="197"/>
        <end position="206"/>
    </location>
</feature>
<keyword evidence="3" id="KW-1185">Reference proteome</keyword>
<evidence type="ECO:0000313" key="3">
    <source>
        <dbReference type="Proteomes" id="UP001157017"/>
    </source>
</evidence>
<feature type="compositionally biased region" description="Basic residues" evidence="1">
    <location>
        <begin position="215"/>
        <end position="249"/>
    </location>
</feature>
<sequence>MAPLHPPVLGDARHLRATAERSRVPVWVPWPLSRGWVATGVQRAGDDHEGTVGVAVSVTGPNAFRRDGDPLAADVLVVAEQPGVGFGARLAGLDDVDPGSLLEQSLQGEASRAVAHVPGQRAPLWWVPAPDDRAVYVGEAASVWLWVVVRPAAAGALVLDGLHLVDLRDPGYAMDVPSGALTPTWSDRSLEWPGAHRPAHPLRGVRRHPDAGRARAGRRAQRSRRRGADRPRHHRRLGRRRRGRSHRRPGAGAGHRGLVHRRRRQRAPAEPTCTTRPRPACAGRSTARARAATTGPSASSSCCGPPPG</sequence>
<dbReference type="Pfam" id="PF20544">
    <property type="entry name" value="DUF6758"/>
    <property type="match status" value="1"/>
</dbReference>
<dbReference type="InterPro" id="IPR046646">
    <property type="entry name" value="DUF6758"/>
</dbReference>
<feature type="region of interest" description="Disordered" evidence="1">
    <location>
        <begin position="191"/>
        <end position="308"/>
    </location>
</feature>
<evidence type="ECO:0000313" key="2">
    <source>
        <dbReference type="EMBL" id="GMA88475.1"/>
    </source>
</evidence>
<feature type="compositionally biased region" description="Basic residues" evidence="1">
    <location>
        <begin position="257"/>
        <end position="266"/>
    </location>
</feature>
<accession>A0ABQ6JMJ6</accession>
<dbReference type="EMBL" id="BSUZ01000001">
    <property type="protein sequence ID" value="GMA88475.1"/>
    <property type="molecule type" value="Genomic_DNA"/>
</dbReference>
<reference evidence="3" key="1">
    <citation type="journal article" date="2019" name="Int. J. Syst. Evol. Microbiol.">
        <title>The Global Catalogue of Microorganisms (GCM) 10K type strain sequencing project: providing services to taxonomists for standard genome sequencing and annotation.</title>
        <authorList>
            <consortium name="The Broad Institute Genomics Platform"/>
            <consortium name="The Broad Institute Genome Sequencing Center for Infectious Disease"/>
            <person name="Wu L."/>
            <person name="Ma J."/>
        </authorList>
    </citation>
    <scope>NUCLEOTIDE SEQUENCE [LARGE SCALE GENOMIC DNA]</scope>
    <source>
        <strain evidence="3">NBRC 108730</strain>
    </source>
</reference>
<evidence type="ECO:0000256" key="1">
    <source>
        <dbReference type="SAM" id="MobiDB-lite"/>
    </source>
</evidence>
<gene>
    <name evidence="2" type="ORF">GCM10025868_37250</name>
</gene>
<protein>
    <submittedName>
        <fullName evidence="2">Uncharacterized protein</fullName>
    </submittedName>
</protein>